<dbReference type="GO" id="GO:0031267">
    <property type="term" value="F:small GTPase binding"/>
    <property type="evidence" value="ECO:0007669"/>
    <property type="project" value="TreeGrafter"/>
</dbReference>
<evidence type="ECO:0000313" key="4">
    <source>
        <dbReference type="EMBL" id="KAK9892097.1"/>
    </source>
</evidence>
<dbReference type="GO" id="GO:0006913">
    <property type="term" value="P:nucleocytoplasmic transport"/>
    <property type="evidence" value="ECO:0007669"/>
    <property type="project" value="TreeGrafter"/>
</dbReference>
<dbReference type="Proteomes" id="UP001431783">
    <property type="component" value="Unassembled WGS sequence"/>
</dbReference>
<evidence type="ECO:0000256" key="1">
    <source>
        <dbReference type="ARBA" id="ARBA00022468"/>
    </source>
</evidence>
<dbReference type="SUPFAM" id="SSF52047">
    <property type="entry name" value="RNI-like"/>
    <property type="match status" value="1"/>
</dbReference>
<evidence type="ECO:0000256" key="3">
    <source>
        <dbReference type="ARBA" id="ARBA00022737"/>
    </source>
</evidence>
<dbReference type="PANTHER" id="PTHR24113:SF12">
    <property type="entry name" value="RAN GTPASE-ACTIVATING PROTEIN 1"/>
    <property type="match status" value="1"/>
</dbReference>
<dbReference type="PANTHER" id="PTHR24113">
    <property type="entry name" value="RAN GTPASE-ACTIVATING PROTEIN 1"/>
    <property type="match status" value="1"/>
</dbReference>
<dbReference type="Gene3D" id="3.80.10.10">
    <property type="entry name" value="Ribonuclease Inhibitor"/>
    <property type="match status" value="2"/>
</dbReference>
<accession>A0AAW1VI91</accession>
<name>A0AAW1VI91_9CUCU</name>
<keyword evidence="2" id="KW-0433">Leucine-rich repeat</keyword>
<sequence>MLESAQPQYEDEYAMDDMLDLLEPYIKTVRVTQLQYWNPPITMEKEDYPEVYPEDHITFSPIFAKCKKVDEVDIVYGMNNVGEDFEWRMFKLSVGDCSRLGTALLQLKFLKVLRVRRSRIENLHCQALMRGLVQNKTLVELDLSHCKIGEQGALCIAKLIQVHPTLEILNLCDNEVAGLGGEGIGFALLQENSCPLVSLDLRLNPLGHQGALGLMRSLVRCNKPEKINMASCQFEEMTSYIFGCMLKVNKSLTWIDVTNNWFGDFGGENLVVGLSMNTSVKWLDVRETFITPEQLATVKSLLKRNNKEVMSDEENEEEIAVIEQVKHNVTFETEESKEVEATVQSEPE</sequence>
<keyword evidence="1" id="KW-0343">GTPase activation</keyword>
<dbReference type="AlphaFoldDB" id="A0AAW1VI91"/>
<protein>
    <submittedName>
        <fullName evidence="4">Uncharacterized protein</fullName>
    </submittedName>
</protein>
<dbReference type="GO" id="GO:0005096">
    <property type="term" value="F:GTPase activator activity"/>
    <property type="evidence" value="ECO:0007669"/>
    <property type="project" value="UniProtKB-KW"/>
</dbReference>
<gene>
    <name evidence="4" type="ORF">WA026_018300</name>
</gene>
<keyword evidence="3" id="KW-0677">Repeat</keyword>
<keyword evidence="5" id="KW-1185">Reference proteome</keyword>
<organism evidence="4 5">
    <name type="scientific">Henosepilachna vigintioctopunctata</name>
    <dbReference type="NCBI Taxonomy" id="420089"/>
    <lineage>
        <taxon>Eukaryota</taxon>
        <taxon>Metazoa</taxon>
        <taxon>Ecdysozoa</taxon>
        <taxon>Arthropoda</taxon>
        <taxon>Hexapoda</taxon>
        <taxon>Insecta</taxon>
        <taxon>Pterygota</taxon>
        <taxon>Neoptera</taxon>
        <taxon>Endopterygota</taxon>
        <taxon>Coleoptera</taxon>
        <taxon>Polyphaga</taxon>
        <taxon>Cucujiformia</taxon>
        <taxon>Coccinelloidea</taxon>
        <taxon>Coccinellidae</taxon>
        <taxon>Epilachninae</taxon>
        <taxon>Epilachnini</taxon>
        <taxon>Henosepilachna</taxon>
    </lineage>
</organism>
<dbReference type="GO" id="GO:0005634">
    <property type="term" value="C:nucleus"/>
    <property type="evidence" value="ECO:0007669"/>
    <property type="project" value="TreeGrafter"/>
</dbReference>
<dbReference type="InterPro" id="IPR032675">
    <property type="entry name" value="LRR_dom_sf"/>
</dbReference>
<dbReference type="GO" id="GO:0005829">
    <property type="term" value="C:cytosol"/>
    <property type="evidence" value="ECO:0007669"/>
    <property type="project" value="TreeGrafter"/>
</dbReference>
<evidence type="ECO:0000256" key="2">
    <source>
        <dbReference type="ARBA" id="ARBA00022614"/>
    </source>
</evidence>
<comment type="caution">
    <text evidence="4">The sequence shown here is derived from an EMBL/GenBank/DDBJ whole genome shotgun (WGS) entry which is preliminary data.</text>
</comment>
<dbReference type="EMBL" id="JARQZJ010000132">
    <property type="protein sequence ID" value="KAK9892097.1"/>
    <property type="molecule type" value="Genomic_DNA"/>
</dbReference>
<dbReference type="InterPro" id="IPR027038">
    <property type="entry name" value="RanGap"/>
</dbReference>
<dbReference type="InterPro" id="IPR001611">
    <property type="entry name" value="Leu-rich_rpt"/>
</dbReference>
<proteinExistence type="predicted"/>
<dbReference type="GO" id="GO:0048471">
    <property type="term" value="C:perinuclear region of cytoplasm"/>
    <property type="evidence" value="ECO:0007669"/>
    <property type="project" value="TreeGrafter"/>
</dbReference>
<dbReference type="SMART" id="SM00368">
    <property type="entry name" value="LRR_RI"/>
    <property type="match status" value="5"/>
</dbReference>
<reference evidence="4 5" key="1">
    <citation type="submission" date="2023-03" db="EMBL/GenBank/DDBJ databases">
        <title>Genome insight into feeding habits of ladybird beetles.</title>
        <authorList>
            <person name="Li H.-S."/>
            <person name="Huang Y.-H."/>
            <person name="Pang H."/>
        </authorList>
    </citation>
    <scope>NUCLEOTIDE SEQUENCE [LARGE SCALE GENOMIC DNA]</scope>
    <source>
        <strain evidence="4">SYSU_2023b</strain>
        <tissue evidence="4">Whole body</tissue>
    </source>
</reference>
<evidence type="ECO:0000313" key="5">
    <source>
        <dbReference type="Proteomes" id="UP001431783"/>
    </source>
</evidence>
<dbReference type="Pfam" id="PF13516">
    <property type="entry name" value="LRR_6"/>
    <property type="match status" value="2"/>
</dbReference>